<evidence type="ECO:0000313" key="1">
    <source>
        <dbReference type="EMBL" id="QZN99894.1"/>
    </source>
</evidence>
<protein>
    <submittedName>
        <fullName evidence="1">Uncharacterized protein</fullName>
    </submittedName>
</protein>
<dbReference type="AlphaFoldDB" id="A0A9E6R9Q7"/>
<dbReference type="RefSeq" id="WP_261403018.1">
    <property type="nucleotide sequence ID" value="NZ_CP081869.1"/>
</dbReference>
<organism evidence="1 2">
    <name type="scientific">Chenggangzhangella methanolivorans</name>
    <dbReference type="NCBI Taxonomy" id="1437009"/>
    <lineage>
        <taxon>Bacteria</taxon>
        <taxon>Pseudomonadati</taxon>
        <taxon>Pseudomonadota</taxon>
        <taxon>Alphaproteobacteria</taxon>
        <taxon>Hyphomicrobiales</taxon>
        <taxon>Methylopilaceae</taxon>
        <taxon>Chenggangzhangella</taxon>
    </lineage>
</organism>
<keyword evidence="2" id="KW-1185">Reference proteome</keyword>
<sequence>MKTSAQIAIGIACAFGALLAFGILDIKPSGPTLEQAAEAERAEQRAQNAEICRLARDRLSRLKAEDDGAKQEREDDEHVVRVKCAPLGL</sequence>
<name>A0A9E6R9Q7_9HYPH</name>
<gene>
    <name evidence="1" type="ORF">K6K41_25200</name>
</gene>
<evidence type="ECO:0000313" key="2">
    <source>
        <dbReference type="Proteomes" id="UP000825701"/>
    </source>
</evidence>
<dbReference type="KEGG" id="cmet:K6K41_25200"/>
<dbReference type="Proteomes" id="UP000825701">
    <property type="component" value="Chromosome"/>
</dbReference>
<accession>A0A9E6R9Q7</accession>
<dbReference type="EMBL" id="CP081869">
    <property type="protein sequence ID" value="QZN99894.1"/>
    <property type="molecule type" value="Genomic_DNA"/>
</dbReference>
<proteinExistence type="predicted"/>
<reference evidence="1" key="1">
    <citation type="submission" date="2021-08" db="EMBL/GenBank/DDBJ databases">
        <authorList>
            <person name="Zhang H."/>
            <person name="Xu M."/>
            <person name="Yu Z."/>
            <person name="Yang L."/>
            <person name="Cai Y."/>
        </authorList>
    </citation>
    <scope>NUCLEOTIDE SEQUENCE</scope>
    <source>
        <strain evidence="1">CHL1</strain>
    </source>
</reference>